<keyword evidence="3" id="KW-1185">Reference proteome</keyword>
<evidence type="ECO:0000313" key="3">
    <source>
        <dbReference type="Proteomes" id="UP000657372"/>
    </source>
</evidence>
<dbReference type="PANTHER" id="PTHR34351">
    <property type="entry name" value="SLR1927 PROTEIN-RELATED"/>
    <property type="match status" value="1"/>
</dbReference>
<evidence type="ECO:0000256" key="1">
    <source>
        <dbReference type="SAM" id="Phobius"/>
    </source>
</evidence>
<feature type="transmembrane region" description="Helical" evidence="1">
    <location>
        <begin position="35"/>
        <end position="53"/>
    </location>
</feature>
<organism evidence="2 3">
    <name type="scientific">Herminiimonas contaminans</name>
    <dbReference type="NCBI Taxonomy" id="1111140"/>
    <lineage>
        <taxon>Bacteria</taxon>
        <taxon>Pseudomonadati</taxon>
        <taxon>Pseudomonadota</taxon>
        <taxon>Betaproteobacteria</taxon>
        <taxon>Burkholderiales</taxon>
        <taxon>Oxalobacteraceae</taxon>
        <taxon>Herminiimonas</taxon>
    </lineage>
</organism>
<protein>
    <submittedName>
        <fullName evidence="2">DUF58 domain-containing protein</fullName>
    </submittedName>
</protein>
<name>A0ABS0EMY2_9BURK</name>
<comment type="caution">
    <text evidence="2">The sequence shown here is derived from an EMBL/GenBank/DDBJ whole genome shotgun (WGS) entry which is preliminary data.</text>
</comment>
<reference evidence="2 3" key="1">
    <citation type="submission" date="2020-11" db="EMBL/GenBank/DDBJ databases">
        <title>WGS of Herminiimonas contaminans strain Marseille-Q4544 isolated from planarians Schmidtea mediterranea.</title>
        <authorList>
            <person name="Kangale L."/>
        </authorList>
    </citation>
    <scope>NUCLEOTIDE SEQUENCE [LARGE SCALE GENOMIC DNA]</scope>
    <source>
        <strain evidence="2 3">Marseille-Q4544</strain>
    </source>
</reference>
<feature type="transmembrane region" description="Helical" evidence="1">
    <location>
        <begin position="59"/>
        <end position="77"/>
    </location>
</feature>
<sequence>MFKPWTGKYLFRLSTAETGTVFLKQRRIFIMPTRAGLIFGLMLVVLFVCSINYNLSLGFALTFLLASCAIVGMHLTFRNLAYLHLSPGRTTPVYAGEVAQFSLHLDNRRSYERYAIRLAFIADGNVGIPHVADIPSQAGNDVTLSTPATERGWLAAPRIRLQTTFPLGLLQAWAYWQPAMQVLVYPRPETDSPPLPLNAGTQTDGRGSAGHDDFAGIRAYQTGDSIRQLAWRQIARSNGGALVSKQFEGGAASELTLDYKQLPLTMDVEHRLARMTSWVLMAEAQGLPYAFRLAHIYLPPSIGPAHQAACLQALALYERAP</sequence>
<keyword evidence="1" id="KW-1133">Transmembrane helix</keyword>
<accession>A0ABS0EMY2</accession>
<gene>
    <name evidence="2" type="ORF">IXC47_00810</name>
</gene>
<evidence type="ECO:0000313" key="2">
    <source>
        <dbReference type="EMBL" id="MBF8176215.1"/>
    </source>
</evidence>
<dbReference type="Proteomes" id="UP000657372">
    <property type="component" value="Unassembled WGS sequence"/>
</dbReference>
<keyword evidence="1" id="KW-0472">Membrane</keyword>
<keyword evidence="1" id="KW-0812">Transmembrane</keyword>
<dbReference type="PANTHER" id="PTHR34351:SF1">
    <property type="entry name" value="SLR1927 PROTEIN"/>
    <property type="match status" value="1"/>
</dbReference>
<dbReference type="EMBL" id="JADOEL010000001">
    <property type="protein sequence ID" value="MBF8176215.1"/>
    <property type="molecule type" value="Genomic_DNA"/>
</dbReference>
<proteinExistence type="predicted"/>